<dbReference type="InterPro" id="IPR043145">
    <property type="entry name" value="Znf_ZZ_sf"/>
</dbReference>
<dbReference type="Gene3D" id="3.30.60.90">
    <property type="match status" value="1"/>
</dbReference>
<dbReference type="InterPro" id="IPR002083">
    <property type="entry name" value="MATH/TRAF_dom"/>
</dbReference>
<evidence type="ECO:0000259" key="7">
    <source>
        <dbReference type="PROSITE" id="PS50144"/>
    </source>
</evidence>
<feature type="domain" description="MATH" evidence="7">
    <location>
        <begin position="134"/>
        <end position="268"/>
    </location>
</feature>
<feature type="domain" description="ZZ-type" evidence="6">
    <location>
        <begin position="542"/>
        <end position="615"/>
    </location>
</feature>
<evidence type="ECO:0000256" key="2">
    <source>
        <dbReference type="ARBA" id="ARBA00022771"/>
    </source>
</evidence>
<keyword evidence="2 5" id="KW-0863">Zinc-finger</keyword>
<dbReference type="InterPro" id="IPR000433">
    <property type="entry name" value="Znf_ZZ"/>
</dbReference>
<proteinExistence type="predicted"/>
<keyword evidence="9" id="KW-1185">Reference proteome</keyword>
<dbReference type="CDD" id="cd00121">
    <property type="entry name" value="MATH"/>
    <property type="match status" value="1"/>
</dbReference>
<evidence type="ECO:0000256" key="3">
    <source>
        <dbReference type="ARBA" id="ARBA00022833"/>
    </source>
</evidence>
<reference evidence="8 9" key="1">
    <citation type="journal article" date="2014" name="Genome Biol. Evol.">
        <title>The secreted proteins of Achlya hypogyna and Thraustotheca clavata identify the ancestral oomycete secretome and reveal gene acquisitions by horizontal gene transfer.</title>
        <authorList>
            <person name="Misner I."/>
            <person name="Blouin N."/>
            <person name="Leonard G."/>
            <person name="Richards T.A."/>
            <person name="Lane C.E."/>
        </authorList>
    </citation>
    <scope>NUCLEOTIDE SEQUENCE [LARGE SCALE GENOMIC DNA]</scope>
    <source>
        <strain evidence="8 9">ATCC 48635</strain>
    </source>
</reference>
<sequence length="617" mass="69114">MTHSDRRSPEAHPHDKNELAVNLAQGRSGSYLEAKPETSSIAEPAGPRFPLDVVGIVLEFLDGPSLLACGLVNSQWYGLTHAASLWKNLCLLEWPSLQQQVLPQLPGAPDYDLIRLYRGSWRQCYLARHAKAQHCEVTVRLENFASATDKRVASPTFGVADDRFCLWIFPKGNMNVPEYAQRALSVYLVVVGLDNRPPQWLTCAVFTLTVHHRNDPRKHIVWHSSLQDNRFDSTLYNWGVHALGDLDTLLNPAAGYLDDDGAIVVSARVRRMSLTLRIYEEADLAAHRGRGFVAGPAALTLEVPFCTSLEELQLRIATARPMLTSYSLWSFSQSVLTGQPMRPRKVLRSMRSASSRGTPLFGNELVDGVDLDTYSCGQLFLDAHGLDENFVVFKRLHLPTLELMFVERVRLAECPTPAALYARLGSRCHCFTEESAPVLCSPPLLAHDEFQPSDVVVLVGDQMTIDAPEAHRLVFQSLQASLDTVYARARQWHGDALTVPTLGDLEELGAALDIPRFRIHSAFAKCNDDSKHTLRFIMEGRHLGFICDACGDTDFRGLRYNCRICNDYDLCATCFGASREVTHRYANIHGQWQRQSNFTGHSRNHAMRTVPPVFHEP</sequence>
<dbReference type="PROSITE" id="PS50135">
    <property type="entry name" value="ZF_ZZ_2"/>
    <property type="match status" value="1"/>
</dbReference>
<accession>A0A1V9ZI97</accession>
<dbReference type="PROSITE" id="PS50144">
    <property type="entry name" value="MATH"/>
    <property type="match status" value="1"/>
</dbReference>
<dbReference type="Pfam" id="PF22486">
    <property type="entry name" value="MATH_2"/>
    <property type="match status" value="1"/>
</dbReference>
<evidence type="ECO:0000256" key="1">
    <source>
        <dbReference type="ARBA" id="ARBA00022723"/>
    </source>
</evidence>
<dbReference type="PROSITE" id="PS01357">
    <property type="entry name" value="ZF_ZZ_1"/>
    <property type="match status" value="1"/>
</dbReference>
<dbReference type="InterPro" id="IPR008974">
    <property type="entry name" value="TRAF-like"/>
</dbReference>
<dbReference type="EMBL" id="JNBR01000098">
    <property type="protein sequence ID" value="OQR97723.1"/>
    <property type="molecule type" value="Genomic_DNA"/>
</dbReference>
<dbReference type="Pfam" id="PF00569">
    <property type="entry name" value="ZZ"/>
    <property type="match status" value="1"/>
</dbReference>
<dbReference type="InterPro" id="IPR050804">
    <property type="entry name" value="MCC"/>
</dbReference>
<dbReference type="Gene3D" id="1.20.1280.50">
    <property type="match status" value="1"/>
</dbReference>
<protein>
    <submittedName>
        <fullName evidence="8">Ubiquitin carboxyl-terminal hydrolase and/or F-box protein</fullName>
    </submittedName>
</protein>
<keyword evidence="8" id="KW-0378">Hydrolase</keyword>
<evidence type="ECO:0000259" key="6">
    <source>
        <dbReference type="PROSITE" id="PS50135"/>
    </source>
</evidence>
<evidence type="ECO:0000256" key="4">
    <source>
        <dbReference type="ARBA" id="ARBA00023054"/>
    </source>
</evidence>
<evidence type="ECO:0000313" key="9">
    <source>
        <dbReference type="Proteomes" id="UP000243579"/>
    </source>
</evidence>
<dbReference type="SUPFAM" id="SSF81383">
    <property type="entry name" value="F-box domain"/>
    <property type="match status" value="1"/>
</dbReference>
<dbReference type="GO" id="GO:0008270">
    <property type="term" value="F:zinc ion binding"/>
    <property type="evidence" value="ECO:0007669"/>
    <property type="project" value="UniProtKB-KW"/>
</dbReference>
<dbReference type="Gene3D" id="2.60.210.10">
    <property type="entry name" value="Apoptosis, Tumor Necrosis Factor Receptor Associated Protein 2, Chain A"/>
    <property type="match status" value="1"/>
</dbReference>
<keyword evidence="3" id="KW-0862">Zinc</keyword>
<organism evidence="8 9">
    <name type="scientific">Achlya hypogyna</name>
    <name type="common">Oomycete</name>
    <name type="synonym">Protoachlya hypogyna</name>
    <dbReference type="NCBI Taxonomy" id="1202772"/>
    <lineage>
        <taxon>Eukaryota</taxon>
        <taxon>Sar</taxon>
        <taxon>Stramenopiles</taxon>
        <taxon>Oomycota</taxon>
        <taxon>Saprolegniomycetes</taxon>
        <taxon>Saprolegniales</taxon>
        <taxon>Achlyaceae</taxon>
        <taxon>Achlya</taxon>
    </lineage>
</organism>
<dbReference type="Pfam" id="PF12937">
    <property type="entry name" value="F-box-like"/>
    <property type="match status" value="1"/>
</dbReference>
<dbReference type="PANTHER" id="PTHR46236">
    <property type="entry name" value="TRAF-LIKE SUPERFAMILY PROTEIN"/>
    <property type="match status" value="1"/>
</dbReference>
<name>A0A1V9ZI97_ACHHY</name>
<dbReference type="SMART" id="SM00291">
    <property type="entry name" value="ZnF_ZZ"/>
    <property type="match status" value="1"/>
</dbReference>
<gene>
    <name evidence="8" type="ORF">ACHHYP_10063</name>
</gene>
<keyword evidence="4" id="KW-0175">Coiled coil</keyword>
<dbReference type="InterPro" id="IPR036047">
    <property type="entry name" value="F-box-like_dom_sf"/>
</dbReference>
<dbReference type="PANTHER" id="PTHR46236:SF35">
    <property type="entry name" value="MATH DOMAIN-CONTAINING PROTEIN"/>
    <property type="match status" value="1"/>
</dbReference>
<dbReference type="OrthoDB" id="192247at2759"/>
<dbReference type="SMART" id="SM00256">
    <property type="entry name" value="FBOX"/>
    <property type="match status" value="1"/>
</dbReference>
<keyword evidence="1" id="KW-0479">Metal-binding</keyword>
<dbReference type="SUPFAM" id="SSF49599">
    <property type="entry name" value="TRAF domain-like"/>
    <property type="match status" value="1"/>
</dbReference>
<dbReference type="GO" id="GO:0016787">
    <property type="term" value="F:hydrolase activity"/>
    <property type="evidence" value="ECO:0007669"/>
    <property type="project" value="UniProtKB-KW"/>
</dbReference>
<dbReference type="SUPFAM" id="SSF57850">
    <property type="entry name" value="RING/U-box"/>
    <property type="match status" value="1"/>
</dbReference>
<dbReference type="AlphaFoldDB" id="A0A1V9ZI97"/>
<dbReference type="InterPro" id="IPR001810">
    <property type="entry name" value="F-box_dom"/>
</dbReference>
<comment type="caution">
    <text evidence="8">The sequence shown here is derived from an EMBL/GenBank/DDBJ whole genome shotgun (WGS) entry which is preliminary data.</text>
</comment>
<evidence type="ECO:0000313" key="8">
    <source>
        <dbReference type="EMBL" id="OQR97723.1"/>
    </source>
</evidence>
<dbReference type="Proteomes" id="UP000243579">
    <property type="component" value="Unassembled WGS sequence"/>
</dbReference>
<evidence type="ECO:0000256" key="5">
    <source>
        <dbReference type="PROSITE-ProRule" id="PRU00228"/>
    </source>
</evidence>